<organism evidence="2">
    <name type="scientific">Timema californicum</name>
    <name type="common">California timema</name>
    <name type="synonym">Walking stick</name>
    <dbReference type="NCBI Taxonomy" id="61474"/>
    <lineage>
        <taxon>Eukaryota</taxon>
        <taxon>Metazoa</taxon>
        <taxon>Ecdysozoa</taxon>
        <taxon>Arthropoda</taxon>
        <taxon>Hexapoda</taxon>
        <taxon>Insecta</taxon>
        <taxon>Pterygota</taxon>
        <taxon>Neoptera</taxon>
        <taxon>Polyneoptera</taxon>
        <taxon>Phasmatodea</taxon>
        <taxon>Timematodea</taxon>
        <taxon>Timematoidea</taxon>
        <taxon>Timematidae</taxon>
        <taxon>Timema</taxon>
    </lineage>
</organism>
<gene>
    <name evidence="2" type="ORF">TCMB3V08_LOCUS3643</name>
</gene>
<evidence type="ECO:0000256" key="1">
    <source>
        <dbReference type="SAM" id="MobiDB-lite"/>
    </source>
</evidence>
<name>A0A7R9J1J4_TIMCA</name>
<dbReference type="AlphaFoldDB" id="A0A7R9J1J4"/>
<dbReference type="EMBL" id="OE180273">
    <property type="protein sequence ID" value="CAD7570956.1"/>
    <property type="molecule type" value="Genomic_DNA"/>
</dbReference>
<protein>
    <submittedName>
        <fullName evidence="2">(California timema) hypothetical protein</fullName>
    </submittedName>
</protein>
<sequence length="230" mass="26198">MKKVRLQKAPSGSGQRKRKHMYFDQLVFLLDTMDDRMTSTNIHDGIDNTYEDEESKCSTQTLTPNQNTTTSRRNKRKVNSFEEQVLEHLKASNSCNKALHSGSQYPIGSQLAPFNHSSYRNRNSPSPTTFNHPQPSHQPVSQALHHQHNQEQSPTSEHERESSPLNSMGGPVFSYVWMIHSVVTCGERVRGIDRPIEWPCWLLALGRNEARPVSTCFYGHLEARAITVKV</sequence>
<accession>A0A7R9J1J4</accession>
<feature type="compositionally biased region" description="Low complexity" evidence="1">
    <location>
        <begin position="59"/>
        <end position="70"/>
    </location>
</feature>
<reference evidence="2" key="1">
    <citation type="submission" date="2020-11" db="EMBL/GenBank/DDBJ databases">
        <authorList>
            <person name="Tran Van P."/>
        </authorList>
    </citation>
    <scope>NUCLEOTIDE SEQUENCE</scope>
</reference>
<feature type="region of interest" description="Disordered" evidence="1">
    <location>
        <begin position="53"/>
        <end position="77"/>
    </location>
</feature>
<evidence type="ECO:0000313" key="2">
    <source>
        <dbReference type="EMBL" id="CAD7570956.1"/>
    </source>
</evidence>
<proteinExistence type="predicted"/>
<feature type="compositionally biased region" description="Polar residues" evidence="1">
    <location>
        <begin position="115"/>
        <end position="141"/>
    </location>
</feature>
<feature type="region of interest" description="Disordered" evidence="1">
    <location>
        <begin position="106"/>
        <end position="165"/>
    </location>
</feature>